<gene>
    <name evidence="6" type="ORF">ACFQ4M_12855</name>
</gene>
<organism evidence="6 7">
    <name type="scientific">Thauera mechernichensis</name>
    <dbReference type="NCBI Taxonomy" id="82788"/>
    <lineage>
        <taxon>Bacteria</taxon>
        <taxon>Pseudomonadati</taxon>
        <taxon>Pseudomonadota</taxon>
        <taxon>Betaproteobacteria</taxon>
        <taxon>Rhodocyclales</taxon>
        <taxon>Zoogloeaceae</taxon>
        <taxon>Thauera</taxon>
    </lineage>
</organism>
<dbReference type="SUPFAM" id="SSF52172">
    <property type="entry name" value="CheY-like"/>
    <property type="match status" value="1"/>
</dbReference>
<feature type="modified residue" description="4-aspartylphosphate" evidence="1">
    <location>
        <position position="68"/>
    </location>
</feature>
<feature type="domain" description="HD" evidence="4">
    <location>
        <begin position="204"/>
        <end position="327"/>
    </location>
</feature>
<dbReference type="Gene3D" id="1.10.3210.10">
    <property type="entry name" value="Hypothetical protein af1432"/>
    <property type="match status" value="1"/>
</dbReference>
<proteinExistence type="predicted"/>
<dbReference type="Pfam" id="PF00072">
    <property type="entry name" value="Response_reg"/>
    <property type="match status" value="1"/>
</dbReference>
<evidence type="ECO:0000259" key="5">
    <source>
        <dbReference type="PROSITE" id="PS51832"/>
    </source>
</evidence>
<accession>A0ABW3WGV9</accession>
<dbReference type="RefSeq" id="WP_277830679.1">
    <property type="nucleotide sequence ID" value="NZ_JARQZE010000002.1"/>
</dbReference>
<dbReference type="Pfam" id="PF13487">
    <property type="entry name" value="HD_5"/>
    <property type="match status" value="1"/>
</dbReference>
<evidence type="ECO:0000313" key="6">
    <source>
        <dbReference type="EMBL" id="MFD1264470.1"/>
    </source>
</evidence>
<dbReference type="InterPro" id="IPR001789">
    <property type="entry name" value="Sig_transdc_resp-reg_receiver"/>
</dbReference>
<dbReference type="CDD" id="cd17569">
    <property type="entry name" value="REC_HupR-like"/>
    <property type="match status" value="1"/>
</dbReference>
<dbReference type="InterPro" id="IPR003607">
    <property type="entry name" value="HD/PDEase_dom"/>
</dbReference>
<name>A0ABW3WGV9_9RHOO</name>
<dbReference type="EMBL" id="JBHTMC010000024">
    <property type="protein sequence ID" value="MFD1264470.1"/>
    <property type="molecule type" value="Genomic_DNA"/>
</dbReference>
<reference evidence="7" key="1">
    <citation type="journal article" date="2019" name="Int. J. Syst. Evol. Microbiol.">
        <title>The Global Catalogue of Microorganisms (GCM) 10K type strain sequencing project: providing services to taxonomists for standard genome sequencing and annotation.</title>
        <authorList>
            <consortium name="The Broad Institute Genomics Platform"/>
            <consortium name="The Broad Institute Genome Sequencing Center for Infectious Disease"/>
            <person name="Wu L."/>
            <person name="Ma J."/>
        </authorList>
    </citation>
    <scope>NUCLEOTIDE SEQUENCE [LARGE SCALE GENOMIC DNA]</scope>
    <source>
        <strain evidence="7">CCUG 48884</strain>
    </source>
</reference>
<evidence type="ECO:0000259" key="4">
    <source>
        <dbReference type="PROSITE" id="PS51831"/>
    </source>
</evidence>
<feature type="domain" description="HD-GYP" evidence="5">
    <location>
        <begin position="182"/>
        <end position="378"/>
    </location>
</feature>
<keyword evidence="2" id="KW-0175">Coiled coil</keyword>
<dbReference type="PROSITE" id="PS50110">
    <property type="entry name" value="RESPONSE_REGULATORY"/>
    <property type="match status" value="1"/>
</dbReference>
<sequence length="440" mass="48325">MSDAIQAASPGADEVPAWRVLCVDDEANILSALRRLFRPCGYAVTVAASGEEGLAILDQAPFDLVISDMRMPGMSGAQFLEEVSTRWPDTMRLLLTGYADIDSTIDAVNKGRIFHYVSKPWDDKALLLIVRHALERKQLERDKARLEALTAQQNEELKDVNASLELKVMERTVELRKANEHIKASFITSIKVFTNLIELREGAIAGHSRRVAELARKLAKRAGMGAAAVQDVFLAGLLHDIGKIGLPDTLLSRAVAEMSGPELLRYRKHPQAGEHALMALSELAQAARLVRSHHERFDGKGYPDGLAGEQIPLGARIVAVANDYDGLQIGTLAARKRTAREALELLEAGRGRSYDPGVLDLFLEVVAESERNDLKEAGLSVARLMPGMILSRDLVTRQGYLLLATDFVLTAGIIRQIQEYASQEGLEGLVIHVRDEGRMV</sequence>
<dbReference type="InterPro" id="IPR037522">
    <property type="entry name" value="HD_GYP_dom"/>
</dbReference>
<dbReference type="CDD" id="cd00077">
    <property type="entry name" value="HDc"/>
    <property type="match status" value="1"/>
</dbReference>
<protein>
    <submittedName>
        <fullName evidence="6">HD domain-containing phosphohydrolase</fullName>
    </submittedName>
</protein>
<keyword evidence="7" id="KW-1185">Reference proteome</keyword>
<dbReference type="SMART" id="SM00471">
    <property type="entry name" value="HDc"/>
    <property type="match status" value="1"/>
</dbReference>
<feature type="domain" description="Response regulatory" evidence="3">
    <location>
        <begin position="19"/>
        <end position="134"/>
    </location>
</feature>
<evidence type="ECO:0000259" key="3">
    <source>
        <dbReference type="PROSITE" id="PS50110"/>
    </source>
</evidence>
<dbReference type="SMART" id="SM00448">
    <property type="entry name" value="REC"/>
    <property type="match status" value="1"/>
</dbReference>
<keyword evidence="1" id="KW-0597">Phosphoprotein</keyword>
<evidence type="ECO:0000256" key="1">
    <source>
        <dbReference type="PROSITE-ProRule" id="PRU00169"/>
    </source>
</evidence>
<dbReference type="SUPFAM" id="SSF109604">
    <property type="entry name" value="HD-domain/PDEase-like"/>
    <property type="match status" value="1"/>
</dbReference>
<comment type="caution">
    <text evidence="6">The sequence shown here is derived from an EMBL/GenBank/DDBJ whole genome shotgun (WGS) entry which is preliminary data.</text>
</comment>
<dbReference type="InterPro" id="IPR052020">
    <property type="entry name" value="Cyclic_di-GMP/3'3'-cGAMP_PDE"/>
</dbReference>
<dbReference type="PROSITE" id="PS51831">
    <property type="entry name" value="HD"/>
    <property type="match status" value="1"/>
</dbReference>
<evidence type="ECO:0000256" key="2">
    <source>
        <dbReference type="SAM" id="Coils"/>
    </source>
</evidence>
<feature type="coiled-coil region" evidence="2">
    <location>
        <begin position="129"/>
        <end position="163"/>
    </location>
</feature>
<dbReference type="InterPro" id="IPR006674">
    <property type="entry name" value="HD_domain"/>
</dbReference>
<dbReference type="PANTHER" id="PTHR45228:SF8">
    <property type="entry name" value="TWO-COMPONENT RESPONSE REGULATOR-RELATED"/>
    <property type="match status" value="1"/>
</dbReference>
<dbReference type="PROSITE" id="PS51832">
    <property type="entry name" value="HD_GYP"/>
    <property type="match status" value="1"/>
</dbReference>
<evidence type="ECO:0000313" key="7">
    <source>
        <dbReference type="Proteomes" id="UP001597158"/>
    </source>
</evidence>
<dbReference type="PANTHER" id="PTHR45228">
    <property type="entry name" value="CYCLIC DI-GMP PHOSPHODIESTERASE TM_0186-RELATED"/>
    <property type="match status" value="1"/>
</dbReference>
<dbReference type="Gene3D" id="3.40.50.2300">
    <property type="match status" value="1"/>
</dbReference>
<dbReference type="InterPro" id="IPR011006">
    <property type="entry name" value="CheY-like_superfamily"/>
</dbReference>
<dbReference type="Proteomes" id="UP001597158">
    <property type="component" value="Unassembled WGS sequence"/>
</dbReference>